<feature type="transmembrane region" description="Helical" evidence="1">
    <location>
        <begin position="112"/>
        <end position="134"/>
    </location>
</feature>
<keyword evidence="1" id="KW-0472">Membrane</keyword>
<proteinExistence type="predicted"/>
<comment type="caution">
    <text evidence="2">The sequence shown here is derived from an EMBL/GenBank/DDBJ whole genome shotgun (WGS) entry which is preliminary data.</text>
</comment>
<evidence type="ECO:0000256" key="1">
    <source>
        <dbReference type="SAM" id="Phobius"/>
    </source>
</evidence>
<dbReference type="InterPro" id="IPR017195">
    <property type="entry name" value="ABC_thiamin-permease_prd"/>
</dbReference>
<dbReference type="EMBL" id="JACIFH010000001">
    <property type="protein sequence ID" value="MBB4140358.1"/>
    <property type="molecule type" value="Genomic_DNA"/>
</dbReference>
<dbReference type="AlphaFoldDB" id="A0AA40VNE9"/>
<evidence type="ECO:0000313" key="2">
    <source>
        <dbReference type="EMBL" id="MBB4140358.1"/>
    </source>
</evidence>
<dbReference type="Pfam" id="PF09819">
    <property type="entry name" value="ABC_cobalt"/>
    <property type="match status" value="1"/>
</dbReference>
<dbReference type="Proteomes" id="UP000549113">
    <property type="component" value="Unassembled WGS sequence"/>
</dbReference>
<keyword evidence="1" id="KW-1133">Transmembrane helix</keyword>
<organism evidence="2 3">
    <name type="scientific">Microbacterium invictum</name>
    <dbReference type="NCBI Taxonomy" id="515415"/>
    <lineage>
        <taxon>Bacteria</taxon>
        <taxon>Bacillati</taxon>
        <taxon>Actinomycetota</taxon>
        <taxon>Actinomycetes</taxon>
        <taxon>Micrococcales</taxon>
        <taxon>Microbacteriaceae</taxon>
        <taxon>Microbacterium</taxon>
    </lineage>
</organism>
<gene>
    <name evidence="2" type="ORF">BKA10_002152</name>
</gene>
<sequence>MKRVTTRTLLTCAAIGVAFGVIGIGDSALMAAVALAAPPFYPVLSGVYLMPGIIAVSLLRRPGVAILTRVLAGLVSVGATSAIMAPGLAFILFGVVLEVAHLATRYRNWSAWPVYIAAALVGLLGAVSSFALLGGSTLPVAVMILAPITIVGATLLWALLARTIAAALRRTGVGAPPAHPQQTATVTADAD</sequence>
<dbReference type="RefSeq" id="WP_183499893.1">
    <property type="nucleotide sequence ID" value="NZ_BAABCO010000004.1"/>
</dbReference>
<protein>
    <submittedName>
        <fullName evidence="2">Energy-coupling factor transport system substrate-specific component</fullName>
    </submittedName>
</protein>
<evidence type="ECO:0000313" key="3">
    <source>
        <dbReference type="Proteomes" id="UP000549113"/>
    </source>
</evidence>
<reference evidence="2 3" key="1">
    <citation type="submission" date="2020-08" db="EMBL/GenBank/DDBJ databases">
        <title>Sequencing the genomes of 1000 actinobacteria strains.</title>
        <authorList>
            <person name="Klenk H.-P."/>
        </authorList>
    </citation>
    <scope>NUCLEOTIDE SEQUENCE [LARGE SCALE GENOMIC DNA]</scope>
    <source>
        <strain evidence="2 3">DSM 19600</strain>
    </source>
</reference>
<feature type="transmembrane region" description="Helical" evidence="1">
    <location>
        <begin position="140"/>
        <end position="160"/>
    </location>
</feature>
<accession>A0AA40VNE9</accession>
<keyword evidence="1" id="KW-0812">Transmembrane</keyword>
<feature type="transmembrane region" description="Helical" evidence="1">
    <location>
        <begin position="70"/>
        <end position="100"/>
    </location>
</feature>
<keyword evidence="3" id="KW-1185">Reference proteome</keyword>
<name>A0AA40VNE9_9MICO</name>